<dbReference type="SUPFAM" id="SSF56655">
    <property type="entry name" value="Carbohydrate phosphatase"/>
    <property type="match status" value="1"/>
</dbReference>
<proteinExistence type="inferred from homology"/>
<accession>A0ABU8F712</accession>
<keyword evidence="5 7" id="KW-0378">Hydrolase</keyword>
<dbReference type="InterPro" id="IPR000760">
    <property type="entry name" value="Inositol_monophosphatase-like"/>
</dbReference>
<dbReference type="CDD" id="cd01639">
    <property type="entry name" value="IMPase"/>
    <property type="match status" value="1"/>
</dbReference>
<dbReference type="InterPro" id="IPR020550">
    <property type="entry name" value="Inositol_monophosphatase_CS"/>
</dbReference>
<dbReference type="Pfam" id="PF00459">
    <property type="entry name" value="Inositol_P"/>
    <property type="match status" value="1"/>
</dbReference>
<evidence type="ECO:0000256" key="2">
    <source>
        <dbReference type="ARBA" id="ARBA00001946"/>
    </source>
</evidence>
<evidence type="ECO:0000256" key="1">
    <source>
        <dbReference type="ARBA" id="ARBA00001033"/>
    </source>
</evidence>
<reference evidence="8 9" key="1">
    <citation type="submission" date="2024-01" db="EMBL/GenBank/DDBJ databases">
        <title>Seven novel Bacillus-like species.</title>
        <authorList>
            <person name="Liu G."/>
        </authorList>
    </citation>
    <scope>NUCLEOTIDE SEQUENCE [LARGE SCALE GENOMIC DNA]</scope>
    <source>
        <strain evidence="8 9">FJAT-51614</strain>
    </source>
</reference>
<dbReference type="InterPro" id="IPR033942">
    <property type="entry name" value="IMPase"/>
</dbReference>
<dbReference type="PRINTS" id="PR00377">
    <property type="entry name" value="IMPHPHTASES"/>
</dbReference>
<evidence type="ECO:0000256" key="4">
    <source>
        <dbReference type="ARBA" id="ARBA00022723"/>
    </source>
</evidence>
<evidence type="ECO:0000313" key="9">
    <source>
        <dbReference type="Proteomes" id="UP001364890"/>
    </source>
</evidence>
<dbReference type="PROSITE" id="PS00630">
    <property type="entry name" value="IMP_2"/>
    <property type="match status" value="1"/>
</dbReference>
<evidence type="ECO:0000256" key="3">
    <source>
        <dbReference type="ARBA" id="ARBA00009759"/>
    </source>
</evidence>
<dbReference type="Proteomes" id="UP001364890">
    <property type="component" value="Unassembled WGS sequence"/>
</dbReference>
<evidence type="ECO:0000256" key="5">
    <source>
        <dbReference type="ARBA" id="ARBA00022801"/>
    </source>
</evidence>
<evidence type="ECO:0000256" key="7">
    <source>
        <dbReference type="RuleBase" id="RU364068"/>
    </source>
</evidence>
<comment type="catalytic activity">
    <reaction evidence="1 7">
        <text>a myo-inositol phosphate + H2O = myo-inositol + phosphate</text>
        <dbReference type="Rhea" id="RHEA:24056"/>
        <dbReference type="ChEBI" id="CHEBI:15377"/>
        <dbReference type="ChEBI" id="CHEBI:17268"/>
        <dbReference type="ChEBI" id="CHEBI:43474"/>
        <dbReference type="ChEBI" id="CHEBI:84139"/>
        <dbReference type="EC" id="3.1.3.25"/>
    </reaction>
</comment>
<dbReference type="EMBL" id="JBAWSY010000012">
    <property type="protein sequence ID" value="MEI4770803.1"/>
    <property type="molecule type" value="Genomic_DNA"/>
</dbReference>
<protein>
    <recommendedName>
        <fullName evidence="7">Inositol-1-monophosphatase</fullName>
        <ecNumber evidence="7">3.1.3.25</ecNumber>
    </recommendedName>
</protein>
<keyword evidence="9" id="KW-1185">Reference proteome</keyword>
<gene>
    <name evidence="8" type="ORF">WAX74_14355</name>
</gene>
<dbReference type="Gene3D" id="3.40.190.80">
    <property type="match status" value="1"/>
</dbReference>
<dbReference type="PROSITE" id="PS00629">
    <property type="entry name" value="IMP_1"/>
    <property type="match status" value="1"/>
</dbReference>
<keyword evidence="4 7" id="KW-0479">Metal-binding</keyword>
<dbReference type="PANTHER" id="PTHR20854">
    <property type="entry name" value="INOSITOL MONOPHOSPHATASE"/>
    <property type="match status" value="1"/>
</dbReference>
<dbReference type="Gene3D" id="3.30.540.10">
    <property type="entry name" value="Fructose-1,6-Bisphosphatase, subunit A, domain 1"/>
    <property type="match status" value="1"/>
</dbReference>
<dbReference type="EC" id="3.1.3.25" evidence="7"/>
<organism evidence="8 9">
    <name type="scientific">Psychrobacillus mangrovi</name>
    <dbReference type="NCBI Taxonomy" id="3117745"/>
    <lineage>
        <taxon>Bacteria</taxon>
        <taxon>Bacillati</taxon>
        <taxon>Bacillota</taxon>
        <taxon>Bacilli</taxon>
        <taxon>Bacillales</taxon>
        <taxon>Bacillaceae</taxon>
        <taxon>Psychrobacillus</taxon>
    </lineage>
</organism>
<dbReference type="PANTHER" id="PTHR20854:SF4">
    <property type="entry name" value="INOSITOL-1-MONOPHOSPHATASE-RELATED"/>
    <property type="match status" value="1"/>
</dbReference>
<name>A0ABU8F712_9BACI</name>
<comment type="similarity">
    <text evidence="3 7">Belongs to the inositol monophosphatase superfamily.</text>
</comment>
<comment type="caution">
    <text evidence="8">The sequence shown here is derived from an EMBL/GenBank/DDBJ whole genome shotgun (WGS) entry which is preliminary data.</text>
</comment>
<dbReference type="InterPro" id="IPR020583">
    <property type="entry name" value="Inositol_monoP_metal-BS"/>
</dbReference>
<keyword evidence="6 7" id="KW-0460">Magnesium</keyword>
<sequence length="271" mass="29743">MMDLITLGKLLNFTENVVRKSGKHIVKMRNESHIDITYKDVGELVTSADFASDQIIREAILYYYPDHRILSEENFTSEGNKERFDGPLWIVDPLDGTVNFAKGLPHFAVLVAFAVDGIVWVGVVHAPEMGITFTGIRGNGSFFNGKKLQVSSISKLSESVVGTGFPHDKSQIKSALTRINNLATSCRDIRRFAAPTIDICYVASGLLDAHTESLKYWDVAAAGLIAREAGATIGHAGKVPDNIPNDLFGEEIICSTPGIFKELFNLLQKND</sequence>
<dbReference type="GO" id="GO:0016787">
    <property type="term" value="F:hydrolase activity"/>
    <property type="evidence" value="ECO:0007669"/>
    <property type="project" value="UniProtKB-KW"/>
</dbReference>
<comment type="cofactor">
    <cofactor evidence="2 7">
        <name>Mg(2+)</name>
        <dbReference type="ChEBI" id="CHEBI:18420"/>
    </cofactor>
</comment>
<evidence type="ECO:0000256" key="6">
    <source>
        <dbReference type="ARBA" id="ARBA00022842"/>
    </source>
</evidence>
<evidence type="ECO:0000313" key="8">
    <source>
        <dbReference type="EMBL" id="MEI4770803.1"/>
    </source>
</evidence>